<evidence type="ECO:0000256" key="11">
    <source>
        <dbReference type="ARBA" id="ARBA00022990"/>
    </source>
</evidence>
<dbReference type="EMBL" id="LSMT01000268">
    <property type="protein sequence ID" value="PFX21665.1"/>
    <property type="molecule type" value="Genomic_DNA"/>
</dbReference>
<feature type="compositionally biased region" description="Basic and acidic residues" evidence="18">
    <location>
        <begin position="324"/>
        <end position="352"/>
    </location>
</feature>
<proteinExistence type="inferred from homology"/>
<dbReference type="FunFam" id="3.40.50.300:FF:000402">
    <property type="entry name" value="Ras-related protein Rab-27A"/>
    <property type="match status" value="1"/>
</dbReference>
<keyword evidence="13" id="KW-0342">GTP-binding</keyword>
<feature type="compositionally biased region" description="Basic residues" evidence="18">
    <location>
        <begin position="391"/>
        <end position="409"/>
    </location>
</feature>
<keyword evidence="7" id="KW-0488">Methylation</keyword>
<dbReference type="SMART" id="SM00173">
    <property type="entry name" value="RAS"/>
    <property type="match status" value="1"/>
</dbReference>
<evidence type="ECO:0000259" key="20">
    <source>
        <dbReference type="Pfam" id="PF11467"/>
    </source>
</evidence>
<keyword evidence="17" id="KW-0636">Prenylation</keyword>
<feature type="compositionally biased region" description="Basic and acidic residues" evidence="18">
    <location>
        <begin position="479"/>
        <end position="592"/>
    </location>
</feature>
<dbReference type="AlphaFoldDB" id="A0A2B4RZJ5"/>
<dbReference type="SUPFAM" id="SSF52540">
    <property type="entry name" value="P-loop containing nucleoside triphosphate hydrolases"/>
    <property type="match status" value="1"/>
</dbReference>
<dbReference type="InterPro" id="IPR050305">
    <property type="entry name" value="Small_GTPase_Rab"/>
</dbReference>
<dbReference type="PANTHER" id="PTHR47980">
    <property type="entry name" value="LD44762P"/>
    <property type="match status" value="1"/>
</dbReference>
<dbReference type="CDD" id="cd05834">
    <property type="entry name" value="PWWP_HRP"/>
    <property type="match status" value="1"/>
</dbReference>
<dbReference type="EC" id="3.6.5.2" evidence="6"/>
<evidence type="ECO:0000256" key="14">
    <source>
        <dbReference type="ARBA" id="ARBA00023136"/>
    </source>
</evidence>
<feature type="region of interest" description="Disordered" evidence="18">
    <location>
        <begin position="300"/>
        <end position="596"/>
    </location>
</feature>
<dbReference type="Gene3D" id="2.30.30.140">
    <property type="match status" value="1"/>
</dbReference>
<dbReference type="PROSITE" id="PS51420">
    <property type="entry name" value="RHO"/>
    <property type="match status" value="1"/>
</dbReference>
<dbReference type="SUPFAM" id="SSF140576">
    <property type="entry name" value="HIV integrase-binding domain"/>
    <property type="match status" value="1"/>
</dbReference>
<feature type="compositionally biased region" description="Acidic residues" evidence="18">
    <location>
        <begin position="371"/>
        <end position="385"/>
    </location>
</feature>
<evidence type="ECO:0000256" key="4">
    <source>
        <dbReference type="ARBA" id="ARBA00005309"/>
    </source>
</evidence>
<dbReference type="GO" id="GO:0005525">
    <property type="term" value="F:GTP binding"/>
    <property type="evidence" value="ECO:0007669"/>
    <property type="project" value="UniProtKB-KW"/>
</dbReference>
<dbReference type="SMART" id="SM00174">
    <property type="entry name" value="RHO"/>
    <property type="match status" value="1"/>
</dbReference>
<keyword evidence="16" id="KW-0449">Lipoprotein</keyword>
<dbReference type="InterPro" id="IPR021567">
    <property type="entry name" value="LEDGF_IBD"/>
</dbReference>
<gene>
    <name evidence="21" type="primary">RAB27A</name>
    <name evidence="21" type="ORF">AWC38_SpisGene13862</name>
</gene>
<dbReference type="CDD" id="cd04127">
    <property type="entry name" value="Rab27A"/>
    <property type="match status" value="1"/>
</dbReference>
<evidence type="ECO:0000256" key="17">
    <source>
        <dbReference type="ARBA" id="ARBA00023289"/>
    </source>
</evidence>
<keyword evidence="11" id="KW-0007">Acetylation</keyword>
<evidence type="ECO:0000313" key="21">
    <source>
        <dbReference type="EMBL" id="PFX21665.1"/>
    </source>
</evidence>
<dbReference type="SMART" id="SM00175">
    <property type="entry name" value="RAB"/>
    <property type="match status" value="1"/>
</dbReference>
<evidence type="ECO:0000256" key="7">
    <source>
        <dbReference type="ARBA" id="ARBA00022481"/>
    </source>
</evidence>
<evidence type="ECO:0000256" key="8">
    <source>
        <dbReference type="ARBA" id="ARBA00022741"/>
    </source>
</evidence>
<dbReference type="GO" id="GO:0003925">
    <property type="term" value="F:G protein activity"/>
    <property type="evidence" value="ECO:0007669"/>
    <property type="project" value="UniProtKB-EC"/>
</dbReference>
<evidence type="ECO:0000256" key="15">
    <source>
        <dbReference type="ARBA" id="ARBA00023157"/>
    </source>
</evidence>
<evidence type="ECO:0000256" key="12">
    <source>
        <dbReference type="ARBA" id="ARBA00023054"/>
    </source>
</evidence>
<dbReference type="InterPro" id="IPR035441">
    <property type="entry name" value="TFIIS/LEDGF_dom_sf"/>
</dbReference>
<keyword evidence="12" id="KW-0175">Coiled coil</keyword>
<feature type="region of interest" description="Disordered" evidence="18">
    <location>
        <begin position="711"/>
        <end position="797"/>
    </location>
</feature>
<comment type="similarity">
    <text evidence="4">Belongs to the HDGF family.</text>
</comment>
<dbReference type="Gene3D" id="3.40.50.300">
    <property type="entry name" value="P-loop containing nucleotide triphosphate hydrolases"/>
    <property type="match status" value="1"/>
</dbReference>
<comment type="subcellular location">
    <subcellularLocation>
        <location evidence="2">Late endosome</location>
    </subcellularLocation>
    <subcellularLocation>
        <location evidence="3">Membrane</location>
        <topology evidence="3">Lipid-anchor</topology>
    </subcellularLocation>
    <subcellularLocation>
        <location evidence="1">Nucleus</location>
    </subcellularLocation>
</comment>
<dbReference type="GO" id="GO:0005634">
    <property type="term" value="C:nucleus"/>
    <property type="evidence" value="ECO:0007669"/>
    <property type="project" value="UniProtKB-SubCell"/>
</dbReference>
<feature type="compositionally biased region" description="Basic and acidic residues" evidence="18">
    <location>
        <begin position="711"/>
        <end position="722"/>
    </location>
</feature>
<dbReference type="Pfam" id="PF00071">
    <property type="entry name" value="Ras"/>
    <property type="match status" value="1"/>
</dbReference>
<dbReference type="SMART" id="SM00176">
    <property type="entry name" value="RAN"/>
    <property type="match status" value="1"/>
</dbReference>
<evidence type="ECO:0000256" key="10">
    <source>
        <dbReference type="ARBA" id="ARBA00022801"/>
    </source>
</evidence>
<evidence type="ECO:0000256" key="6">
    <source>
        <dbReference type="ARBA" id="ARBA00011984"/>
    </source>
</evidence>
<keyword evidence="22" id="KW-1185">Reference proteome</keyword>
<dbReference type="InterPro" id="IPR041837">
    <property type="entry name" value="Rab27a/b"/>
</dbReference>
<evidence type="ECO:0000256" key="3">
    <source>
        <dbReference type="ARBA" id="ARBA00004635"/>
    </source>
</evidence>
<dbReference type="InterPro" id="IPR000313">
    <property type="entry name" value="PWWP_dom"/>
</dbReference>
<dbReference type="SUPFAM" id="SSF63748">
    <property type="entry name" value="Tudor/PWWP/MBT"/>
    <property type="match status" value="1"/>
</dbReference>
<feature type="compositionally biased region" description="Acidic residues" evidence="18">
    <location>
        <begin position="306"/>
        <end position="323"/>
    </location>
</feature>
<dbReference type="Pfam" id="PF00855">
    <property type="entry name" value="PWWP"/>
    <property type="match status" value="1"/>
</dbReference>
<dbReference type="PROSITE" id="PS51421">
    <property type="entry name" value="RAS"/>
    <property type="match status" value="1"/>
</dbReference>
<keyword evidence="10" id="KW-0378">Hydrolase</keyword>
<comment type="caution">
    <text evidence="21">The sequence shown here is derived from an EMBL/GenBank/DDBJ whole genome shotgun (WGS) entry which is preliminary data.</text>
</comment>
<organism evidence="21 22">
    <name type="scientific">Stylophora pistillata</name>
    <name type="common">Smooth cauliflower coral</name>
    <dbReference type="NCBI Taxonomy" id="50429"/>
    <lineage>
        <taxon>Eukaryota</taxon>
        <taxon>Metazoa</taxon>
        <taxon>Cnidaria</taxon>
        <taxon>Anthozoa</taxon>
        <taxon>Hexacorallia</taxon>
        <taxon>Scleractinia</taxon>
        <taxon>Astrocoeniina</taxon>
        <taxon>Pocilloporidae</taxon>
        <taxon>Stylophora</taxon>
    </lineage>
</organism>
<dbReference type="InterPro" id="IPR036218">
    <property type="entry name" value="HIVI-bd_sf"/>
</dbReference>
<keyword evidence="9" id="KW-0967">Endosome</keyword>
<evidence type="ECO:0000256" key="16">
    <source>
        <dbReference type="ARBA" id="ARBA00023288"/>
    </source>
</evidence>
<dbReference type="Pfam" id="PF11467">
    <property type="entry name" value="LEDGF"/>
    <property type="match status" value="1"/>
</dbReference>
<evidence type="ECO:0000256" key="1">
    <source>
        <dbReference type="ARBA" id="ARBA00004123"/>
    </source>
</evidence>
<evidence type="ECO:0000256" key="18">
    <source>
        <dbReference type="SAM" id="MobiDB-lite"/>
    </source>
</evidence>
<dbReference type="Proteomes" id="UP000225706">
    <property type="component" value="Unassembled WGS sequence"/>
</dbReference>
<dbReference type="STRING" id="50429.A0A2B4RZJ5"/>
<name>A0A2B4RZJ5_STYPI</name>
<dbReference type="OrthoDB" id="62853at2759"/>
<feature type="domain" description="Lens epithelium-derived growth factor integrase-binding" evidence="20">
    <location>
        <begin position="600"/>
        <end position="684"/>
    </location>
</feature>
<protein>
    <recommendedName>
        <fullName evidence="6">small monomeric GTPase</fullName>
        <ecNumber evidence="6">3.6.5.2</ecNumber>
    </recommendedName>
</protein>
<dbReference type="GO" id="GO:0016020">
    <property type="term" value="C:membrane"/>
    <property type="evidence" value="ECO:0007669"/>
    <property type="project" value="UniProtKB-SubCell"/>
</dbReference>
<keyword evidence="8" id="KW-0547">Nucleotide-binding</keyword>
<evidence type="ECO:0000259" key="19">
    <source>
        <dbReference type="Pfam" id="PF00855"/>
    </source>
</evidence>
<evidence type="ECO:0000256" key="13">
    <source>
        <dbReference type="ARBA" id="ARBA00023134"/>
    </source>
</evidence>
<evidence type="ECO:0000256" key="2">
    <source>
        <dbReference type="ARBA" id="ARBA00004603"/>
    </source>
</evidence>
<feature type="compositionally biased region" description="Basic and acidic residues" evidence="18">
    <location>
        <begin position="443"/>
        <end position="472"/>
    </location>
</feature>
<dbReference type="PRINTS" id="PR00449">
    <property type="entry name" value="RASTRNSFRMNG"/>
</dbReference>
<feature type="domain" description="PWWP" evidence="19">
    <location>
        <begin position="240"/>
        <end position="294"/>
    </location>
</feature>
<dbReference type="InterPro" id="IPR005225">
    <property type="entry name" value="Small_GTP-bd"/>
</dbReference>
<dbReference type="Gene3D" id="1.20.930.10">
    <property type="entry name" value="Conserved domain common to transcription factors TFIIS, elongin A, CRSP70"/>
    <property type="match status" value="1"/>
</dbReference>
<evidence type="ECO:0000256" key="9">
    <source>
        <dbReference type="ARBA" id="ARBA00022753"/>
    </source>
</evidence>
<sequence>MADTDYDYLLKFLALGDSGVGKTSLLFQYTDGTFNPKFISTVGIDFREKRVIHHPLGPDGVTRSTRGQRVHLQLWDTAGQERFRSLTTAFFRDAMGFLLVFDLTHEQSFLNIRNWLSQLQTHAYCENPDIVLIGNKADLEDQKQVDENEARTLAENLGLKYFETSAFNGQNVSKSVEALLDQVMARMENCVDKATLPNGVFNNNPNREVYLIYTRPHKLFSFETHRVEIKIDLPAQDEKIPPKKYAIFFFGTHETAVMQAKDLFPYEKNKEKFLKNTNRSRRGFKEALVEILENPKVKWGMRGQDVDEEDSEDEEEEEDEDSGEEKKSEDEDSDNKDTKPSKQEASYEEKKMRIPQGKKRPKPESDKESSFEETPEEESSDGDKEEEYKPAPKKKRVASKEAGKKRKPSKAISDSNSSSSENETDQKETSEEESMPKNKKAKTKTEDKPKSKQVKEEGKGKKDEGKKERENKSDEEEDTNKGAERIKEEHEEKSKEAERKKEEKLQKLAEKKAMLKEKKKKEKLEQRKAEKLAAEKAKALEKEKEKQREKQEREKEKEKLRARQEREREKARERAEREKQKEEERKERERRKSTPPTVEEILDKMNYDLVMSLTVEAPDVPKCLKIITQISEMEINPDIIKKNPDIVQTIKKIRNYKQNSKVREKANQLYAYFKSLFSISGSDSRRESTSLDISLVETNERTEQIRVDDTQEFNKIKQETSTEPHSTPTENGGDHPVPSIELKLEDSGHNIEQTSTEDKTSLENNTIMDDLTPEPAEVVNDPTANLSPCDMEISSPD</sequence>
<dbReference type="GO" id="GO:0005770">
    <property type="term" value="C:late endosome"/>
    <property type="evidence" value="ECO:0007669"/>
    <property type="project" value="UniProtKB-SubCell"/>
</dbReference>
<dbReference type="InterPro" id="IPR001806">
    <property type="entry name" value="Small_GTPase"/>
</dbReference>
<comment type="similarity">
    <text evidence="5">Belongs to the small GTPase superfamily. Rab family.</text>
</comment>
<evidence type="ECO:0000313" key="22">
    <source>
        <dbReference type="Proteomes" id="UP000225706"/>
    </source>
</evidence>
<keyword evidence="15" id="KW-1015">Disulfide bond</keyword>
<dbReference type="NCBIfam" id="TIGR00231">
    <property type="entry name" value="small_GTP"/>
    <property type="match status" value="1"/>
</dbReference>
<dbReference type="PROSITE" id="PS51419">
    <property type="entry name" value="RAB"/>
    <property type="match status" value="1"/>
</dbReference>
<keyword evidence="14" id="KW-0472">Membrane</keyword>
<reference evidence="22" key="1">
    <citation type="journal article" date="2017" name="bioRxiv">
        <title>Comparative analysis of the genomes of Stylophora pistillata and Acropora digitifera provides evidence for extensive differences between species of corals.</title>
        <authorList>
            <person name="Voolstra C.R."/>
            <person name="Li Y."/>
            <person name="Liew Y.J."/>
            <person name="Baumgarten S."/>
            <person name="Zoccola D."/>
            <person name="Flot J.-F."/>
            <person name="Tambutte S."/>
            <person name="Allemand D."/>
            <person name="Aranda M."/>
        </authorList>
    </citation>
    <scope>NUCLEOTIDE SEQUENCE [LARGE SCALE GENOMIC DNA]</scope>
</reference>
<dbReference type="InterPro" id="IPR027417">
    <property type="entry name" value="P-loop_NTPase"/>
</dbReference>
<evidence type="ECO:0000256" key="5">
    <source>
        <dbReference type="ARBA" id="ARBA00006270"/>
    </source>
</evidence>
<accession>A0A2B4RZJ5</accession>